<dbReference type="EMBL" id="BDGG01000002">
    <property type="protein sequence ID" value="GAU92666.1"/>
    <property type="molecule type" value="Genomic_DNA"/>
</dbReference>
<dbReference type="PROSITE" id="PS00631">
    <property type="entry name" value="CYTOSOL_AP"/>
    <property type="match status" value="1"/>
</dbReference>
<keyword evidence="3" id="KW-0645">Protease</keyword>
<dbReference type="GO" id="GO:0005737">
    <property type="term" value="C:cytoplasm"/>
    <property type="evidence" value="ECO:0007669"/>
    <property type="project" value="InterPro"/>
</dbReference>
<name>A0A1D1USL8_RAMVA</name>
<dbReference type="CDD" id="cd00433">
    <property type="entry name" value="Peptidase_M17"/>
    <property type="match status" value="1"/>
</dbReference>
<dbReference type="GO" id="GO:0070006">
    <property type="term" value="F:metalloaminopeptidase activity"/>
    <property type="evidence" value="ECO:0007669"/>
    <property type="project" value="InterPro"/>
</dbReference>
<dbReference type="STRING" id="947166.A0A1D1USL8"/>
<dbReference type="PRINTS" id="PR00481">
    <property type="entry name" value="LAMNOPPTDASE"/>
</dbReference>
<dbReference type="GO" id="GO:0006508">
    <property type="term" value="P:proteolysis"/>
    <property type="evidence" value="ECO:0007669"/>
    <property type="project" value="UniProtKB-KW"/>
</dbReference>
<sequence length="600" mass="65141">MQRRYHSLLSFALKETLAPYQLTAAQPVGLRLLSFRLLRRHVSPLALSVAQFTHFSTFPSAMASLKLDSTTFLNTKVEFIADGRSLSDYDTLVVVGEKHVTDSRVLPRFDIVNSLLKEITEVDAAASSSAVVLRVPQKNDLGVQRVVFAPTGPLNRDIDDARRYEEAAANGVKRALSAGAKSLLVFVDVESKIRSNPCYEQAELVSVLGALRAVYMPLELREVEGKTPVKADRIGFHIPDATRITNIERAATAMEAGRIVARDIGGSDPERMAAPKAVEYVMETFKGTDVKIEVIDDQDKLDKEFPLLGAVNRAASVIPRHHGRVILLEYNGEGETSETVLLVGKGITYDTGGADVKAGGVMAGMHRDKCGAAAVAGFFKTLSLLKPKGIRVIGSMSMIRNSIGENCYVADEIITSRAGVRVRVGNTDAEGRMVMTDLLCFMKEKIIKEKLFNPQVYTIATLTGHVVMAFGPDYSAVLDNGPAKKKNSSRELYDHGCKMAEPVELSSIRREDYALCKGPSEYEDLLQCNNLPSTRTPRGHQLPAAFMIAASGLDKHGIDSENPIPYTHIDIAGSAGPFPGLPAGTPILALSAKHIIPKLA</sequence>
<accession>A0A1D1USL8</accession>
<evidence type="ECO:0000256" key="3">
    <source>
        <dbReference type="ARBA" id="ARBA00022670"/>
    </source>
</evidence>
<dbReference type="Proteomes" id="UP000186922">
    <property type="component" value="Unassembled WGS sequence"/>
</dbReference>
<proteinExistence type="inferred from homology"/>
<keyword evidence="7" id="KW-1185">Reference proteome</keyword>
<evidence type="ECO:0000256" key="4">
    <source>
        <dbReference type="ARBA" id="ARBA00022801"/>
    </source>
</evidence>
<dbReference type="MEROPS" id="M17.011"/>
<dbReference type="GO" id="GO:0030145">
    <property type="term" value="F:manganese ion binding"/>
    <property type="evidence" value="ECO:0007669"/>
    <property type="project" value="InterPro"/>
</dbReference>
<dbReference type="InterPro" id="IPR011356">
    <property type="entry name" value="Leucine_aapep/pepB"/>
</dbReference>
<dbReference type="InterPro" id="IPR010916">
    <property type="entry name" value="TonB_box_CS"/>
</dbReference>
<dbReference type="PANTHER" id="PTHR11963">
    <property type="entry name" value="LEUCINE AMINOPEPTIDASE-RELATED"/>
    <property type="match status" value="1"/>
</dbReference>
<dbReference type="Pfam" id="PF00883">
    <property type="entry name" value="Peptidase_M17"/>
    <property type="match status" value="1"/>
</dbReference>
<dbReference type="PROSITE" id="PS00430">
    <property type="entry name" value="TONB_DEPENDENT_REC_1"/>
    <property type="match status" value="1"/>
</dbReference>
<organism evidence="6 7">
    <name type="scientific">Ramazzottius varieornatus</name>
    <name type="common">Water bear</name>
    <name type="synonym">Tardigrade</name>
    <dbReference type="NCBI Taxonomy" id="947166"/>
    <lineage>
        <taxon>Eukaryota</taxon>
        <taxon>Metazoa</taxon>
        <taxon>Ecdysozoa</taxon>
        <taxon>Tardigrada</taxon>
        <taxon>Eutardigrada</taxon>
        <taxon>Parachela</taxon>
        <taxon>Hypsibioidea</taxon>
        <taxon>Ramazzottiidae</taxon>
        <taxon>Ramazzottius</taxon>
    </lineage>
</organism>
<evidence type="ECO:0000256" key="2">
    <source>
        <dbReference type="ARBA" id="ARBA00022438"/>
    </source>
</evidence>
<feature type="domain" description="Cytosol aminopeptidase" evidence="5">
    <location>
        <begin position="426"/>
        <end position="433"/>
    </location>
</feature>
<evidence type="ECO:0000256" key="1">
    <source>
        <dbReference type="ARBA" id="ARBA00009528"/>
    </source>
</evidence>
<evidence type="ECO:0000313" key="6">
    <source>
        <dbReference type="EMBL" id="GAU92666.1"/>
    </source>
</evidence>
<comment type="caution">
    <text evidence="6">The sequence shown here is derived from an EMBL/GenBank/DDBJ whole genome shotgun (WGS) entry which is preliminary data.</text>
</comment>
<gene>
    <name evidence="6" type="primary">RvY_04715-1</name>
    <name evidence="6" type="synonym">RvY_04715.1</name>
    <name evidence="6" type="ORF">RvY_04715</name>
</gene>
<dbReference type="SUPFAM" id="SSF53187">
    <property type="entry name" value="Zn-dependent exopeptidases"/>
    <property type="match status" value="1"/>
</dbReference>
<dbReference type="AlphaFoldDB" id="A0A1D1USL8"/>
<evidence type="ECO:0000313" key="7">
    <source>
        <dbReference type="Proteomes" id="UP000186922"/>
    </source>
</evidence>
<evidence type="ECO:0000259" key="5">
    <source>
        <dbReference type="PROSITE" id="PS00631"/>
    </source>
</evidence>
<dbReference type="InterPro" id="IPR000819">
    <property type="entry name" value="Peptidase_M17_C"/>
</dbReference>
<protein>
    <recommendedName>
        <fullName evidence="5">Cytosol aminopeptidase domain-containing protein</fullName>
    </recommendedName>
</protein>
<dbReference type="PANTHER" id="PTHR11963:SF48">
    <property type="entry name" value="DIPEPTIDASE B, ISOFORM A"/>
    <property type="match status" value="1"/>
</dbReference>
<dbReference type="Gene3D" id="3.40.630.10">
    <property type="entry name" value="Zn peptidases"/>
    <property type="match status" value="1"/>
</dbReference>
<keyword evidence="4" id="KW-0378">Hydrolase</keyword>
<keyword evidence="2" id="KW-0031">Aminopeptidase</keyword>
<reference evidence="6 7" key="1">
    <citation type="journal article" date="2016" name="Nat. Commun.">
        <title>Extremotolerant tardigrade genome and improved radiotolerance of human cultured cells by tardigrade-unique protein.</title>
        <authorList>
            <person name="Hashimoto T."/>
            <person name="Horikawa D.D."/>
            <person name="Saito Y."/>
            <person name="Kuwahara H."/>
            <person name="Kozuka-Hata H."/>
            <person name="Shin-I T."/>
            <person name="Minakuchi Y."/>
            <person name="Ohishi K."/>
            <person name="Motoyama A."/>
            <person name="Aizu T."/>
            <person name="Enomoto A."/>
            <person name="Kondo K."/>
            <person name="Tanaka S."/>
            <person name="Hara Y."/>
            <person name="Koshikawa S."/>
            <person name="Sagara H."/>
            <person name="Miura T."/>
            <person name="Yokobori S."/>
            <person name="Miyagawa K."/>
            <person name="Suzuki Y."/>
            <person name="Kubo T."/>
            <person name="Oyama M."/>
            <person name="Kohara Y."/>
            <person name="Fujiyama A."/>
            <person name="Arakawa K."/>
            <person name="Katayama T."/>
            <person name="Toyoda A."/>
            <person name="Kunieda T."/>
        </authorList>
    </citation>
    <scope>NUCLEOTIDE SEQUENCE [LARGE SCALE GENOMIC DNA]</scope>
    <source>
        <strain evidence="6 7">YOKOZUNA-1</strain>
    </source>
</reference>
<comment type="similarity">
    <text evidence="1">Belongs to the peptidase M17 family.</text>
</comment>
<dbReference type="OrthoDB" id="10041421at2759"/>